<keyword evidence="2" id="KW-1185">Reference proteome</keyword>
<dbReference type="EMBL" id="CP006254">
    <property type="protein sequence ID" value="AGT33619.1"/>
    <property type="molecule type" value="Genomic_DNA"/>
</dbReference>
<organism evidence="1 2">
    <name type="scientific">Geobacillus genomosp. 3</name>
    <dbReference type="NCBI Taxonomy" id="1921421"/>
    <lineage>
        <taxon>Bacteria</taxon>
        <taxon>Bacillati</taxon>
        <taxon>Bacillota</taxon>
        <taxon>Bacilli</taxon>
        <taxon>Bacillales</taxon>
        <taxon>Anoxybacillaceae</taxon>
        <taxon>Geobacillus</taxon>
    </lineage>
</organism>
<sequence length="47" mass="5278">MAEAIGDENEMEKRTFVLFGNGQTGGAVWLRFPFPFRGNQTCRKGRG</sequence>
<name>S5Z3I9_GEOG3</name>
<evidence type="ECO:0000313" key="2">
    <source>
        <dbReference type="Proteomes" id="UP000015500"/>
    </source>
</evidence>
<evidence type="ECO:0000313" key="1">
    <source>
        <dbReference type="EMBL" id="AGT33619.1"/>
    </source>
</evidence>
<protein>
    <submittedName>
        <fullName evidence="1">Uncharacterized protein</fullName>
    </submittedName>
</protein>
<dbReference type="HOGENOM" id="CLU_3168529_0_0_9"/>
<dbReference type="AlphaFoldDB" id="S5Z3I9"/>
<dbReference type="KEGG" id="gjf:M493_17050"/>
<dbReference type="STRING" id="1921421.M493_17050"/>
<dbReference type="Proteomes" id="UP000015500">
    <property type="component" value="Chromosome"/>
</dbReference>
<reference evidence="1 2" key="1">
    <citation type="journal article" date="2014" name="Genome Announc.">
        <title>Complete Genome Sequence of the Thermophilic Polychlorinated Biphenyl Degrader Geobacillus sp. Strain JF8 (NBRC 109937).</title>
        <authorList>
            <person name="Shintani M."/>
            <person name="Ohtsubo Y."/>
            <person name="Fukuda K."/>
            <person name="Hosoyama A."/>
            <person name="Ohji S."/>
            <person name="Yamazoe A."/>
            <person name="Fujita N."/>
            <person name="Nagata Y."/>
            <person name="Tsuda M."/>
            <person name="Hatta T."/>
            <person name="Kimbara K."/>
        </authorList>
    </citation>
    <scope>NUCLEOTIDE SEQUENCE [LARGE SCALE GENOMIC DNA]</scope>
    <source>
        <strain evidence="1 2">JF8</strain>
    </source>
</reference>
<accession>S5Z3I9</accession>
<proteinExistence type="predicted"/>
<gene>
    <name evidence="1" type="ORF">M493_17050</name>
</gene>